<dbReference type="AlphaFoldDB" id="A0A151RPN6"/>
<gene>
    <name evidence="1" type="ORF">KK1_034022</name>
</gene>
<proteinExistence type="predicted"/>
<organism evidence="1 2">
    <name type="scientific">Cajanus cajan</name>
    <name type="common">Pigeon pea</name>
    <name type="synonym">Cajanus indicus</name>
    <dbReference type="NCBI Taxonomy" id="3821"/>
    <lineage>
        <taxon>Eukaryota</taxon>
        <taxon>Viridiplantae</taxon>
        <taxon>Streptophyta</taxon>
        <taxon>Embryophyta</taxon>
        <taxon>Tracheophyta</taxon>
        <taxon>Spermatophyta</taxon>
        <taxon>Magnoliopsida</taxon>
        <taxon>eudicotyledons</taxon>
        <taxon>Gunneridae</taxon>
        <taxon>Pentapetalae</taxon>
        <taxon>rosids</taxon>
        <taxon>fabids</taxon>
        <taxon>Fabales</taxon>
        <taxon>Fabaceae</taxon>
        <taxon>Papilionoideae</taxon>
        <taxon>50 kb inversion clade</taxon>
        <taxon>NPAAA clade</taxon>
        <taxon>indigoferoid/millettioid clade</taxon>
        <taxon>Phaseoleae</taxon>
        <taxon>Cajanus</taxon>
    </lineage>
</organism>
<sequence>MAEWGPSLGKTIGVESDGVHKVYVKDDGRYGFTVGDMRNARSPLLQNVTESHLDLWWPNSFLMKI</sequence>
<evidence type="ECO:0000313" key="2">
    <source>
        <dbReference type="Proteomes" id="UP000075243"/>
    </source>
</evidence>
<dbReference type="EMBL" id="KQ483624">
    <property type="protein sequence ID" value="KYP44501.1"/>
    <property type="molecule type" value="Genomic_DNA"/>
</dbReference>
<reference evidence="1" key="1">
    <citation type="journal article" date="2012" name="Nat. Biotechnol.">
        <title>Draft genome sequence of pigeonpea (Cajanus cajan), an orphan legume crop of resource-poor farmers.</title>
        <authorList>
            <person name="Varshney R.K."/>
            <person name="Chen W."/>
            <person name="Li Y."/>
            <person name="Bharti A.K."/>
            <person name="Saxena R.K."/>
            <person name="Schlueter J.A."/>
            <person name="Donoghue M.T."/>
            <person name="Azam S."/>
            <person name="Fan G."/>
            <person name="Whaley A.M."/>
            <person name="Farmer A.D."/>
            <person name="Sheridan J."/>
            <person name="Iwata A."/>
            <person name="Tuteja R."/>
            <person name="Penmetsa R.V."/>
            <person name="Wu W."/>
            <person name="Upadhyaya H.D."/>
            <person name="Yang S.P."/>
            <person name="Shah T."/>
            <person name="Saxena K.B."/>
            <person name="Michael T."/>
            <person name="McCombie W.R."/>
            <person name="Yang B."/>
            <person name="Zhang G."/>
            <person name="Yang H."/>
            <person name="Wang J."/>
            <person name="Spillane C."/>
            <person name="Cook D.R."/>
            <person name="May G.D."/>
            <person name="Xu X."/>
            <person name="Jackson S.A."/>
        </authorList>
    </citation>
    <scope>NUCLEOTIDE SEQUENCE [LARGE SCALE GENOMIC DNA]</scope>
</reference>
<dbReference type="Proteomes" id="UP000075243">
    <property type="component" value="Unassembled WGS sequence"/>
</dbReference>
<keyword evidence="2" id="KW-1185">Reference proteome</keyword>
<dbReference type="PANTHER" id="PTHR36715:SF1">
    <property type="entry name" value="PROTEIN, PUTATIVE-RELATED"/>
    <property type="match status" value="1"/>
</dbReference>
<evidence type="ECO:0000313" key="1">
    <source>
        <dbReference type="EMBL" id="KYP44501.1"/>
    </source>
</evidence>
<protein>
    <submittedName>
        <fullName evidence="1">Uncharacterized protein</fullName>
    </submittedName>
</protein>
<name>A0A151RPN6_CAJCA</name>
<dbReference type="Gramene" id="C.cajan_31886.t">
    <property type="protein sequence ID" value="C.cajan_31886.t.cds1"/>
    <property type="gene ID" value="C.cajan_31886"/>
</dbReference>
<accession>A0A151RPN6</accession>
<dbReference type="PANTHER" id="PTHR36715">
    <property type="entry name" value="BNAANNG41370D PROTEIN"/>
    <property type="match status" value="1"/>
</dbReference>